<keyword evidence="3" id="KW-1185">Reference proteome</keyword>
<comment type="caution">
    <text evidence="2">The sequence shown here is derived from an EMBL/GenBank/DDBJ whole genome shotgun (WGS) entry which is preliminary data.</text>
</comment>
<gene>
    <name evidence="2" type="ORF">WGH24286_00775</name>
</gene>
<evidence type="ECO:0000259" key="1">
    <source>
        <dbReference type="Pfam" id="PF25583"/>
    </source>
</evidence>
<feature type="domain" description="WCX" evidence="1">
    <location>
        <begin position="264"/>
        <end position="317"/>
    </location>
</feature>
<sequence length="320" mass="36975">MGKDNLNRPLLMFLHLLNNEAIYQDEWVTQFDISTRSAQRDFTDIQAAIQNTHVPFIVTNSNKKITLTHTEHIKSEHILILNKLLFASRAFNKKEIFEISQSLNKLTSPVVAKELQYTLTSEALAYQPISHAVDILSLIWQLNHWIFQNQAIKFNFKTSHKEMIEVHGLPINLIFDDAYFYVIIYGHQEHSAKTTSTITPYRIDWLSNLNPTKQKIIPPHALNQKIETNLRNANYLNNNSAFTKLEFDFWGNLENALDKFPGSKFTQKNNDGSIHISVPSVNRVSAKMWLLSQGKTARVTFPPSLRHEIKTELLAMLEQY</sequence>
<evidence type="ECO:0000313" key="3">
    <source>
        <dbReference type="Proteomes" id="UP000789719"/>
    </source>
</evidence>
<dbReference type="InterPro" id="IPR057727">
    <property type="entry name" value="WCX_dom"/>
</dbReference>
<accession>A0ABN8BP14</accession>
<dbReference type="InterPro" id="IPR051534">
    <property type="entry name" value="CBASS_pafABC_assoc_protein"/>
</dbReference>
<dbReference type="Pfam" id="PF25583">
    <property type="entry name" value="WCX"/>
    <property type="match status" value="1"/>
</dbReference>
<organism evidence="2 3">
    <name type="scientific">Periweissella ghanensis</name>
    <dbReference type="NCBI Taxonomy" id="467997"/>
    <lineage>
        <taxon>Bacteria</taxon>
        <taxon>Bacillati</taxon>
        <taxon>Bacillota</taxon>
        <taxon>Bacilli</taxon>
        <taxon>Lactobacillales</taxon>
        <taxon>Lactobacillaceae</taxon>
        <taxon>Periweissella</taxon>
    </lineage>
</organism>
<reference evidence="2 3" key="1">
    <citation type="submission" date="2021-11" db="EMBL/GenBank/DDBJ databases">
        <authorList>
            <person name="Depoorter E."/>
        </authorList>
    </citation>
    <scope>NUCLEOTIDE SEQUENCE [LARGE SCALE GENOMIC DNA]</scope>
    <source>
        <strain evidence="2 3">LMG 24286</strain>
    </source>
</reference>
<dbReference type="Proteomes" id="UP000789719">
    <property type="component" value="Unassembled WGS sequence"/>
</dbReference>
<evidence type="ECO:0000313" key="2">
    <source>
        <dbReference type="EMBL" id="CAH0418357.1"/>
    </source>
</evidence>
<name>A0ABN8BP14_9LACO</name>
<dbReference type="PANTHER" id="PTHR34580:SF1">
    <property type="entry name" value="PROTEIN PAFC"/>
    <property type="match status" value="1"/>
</dbReference>
<dbReference type="RefSeq" id="WP_230098450.1">
    <property type="nucleotide sequence ID" value="NZ_CAKKNT010000007.1"/>
</dbReference>
<protein>
    <recommendedName>
        <fullName evidence="1">WCX domain-containing protein</fullName>
    </recommendedName>
</protein>
<proteinExistence type="predicted"/>
<dbReference type="PANTHER" id="PTHR34580">
    <property type="match status" value="1"/>
</dbReference>
<dbReference type="EMBL" id="CAKKNT010000007">
    <property type="protein sequence ID" value="CAH0418357.1"/>
    <property type="molecule type" value="Genomic_DNA"/>
</dbReference>